<evidence type="ECO:0000313" key="1">
    <source>
        <dbReference type="EMBL" id="KAF2869786.1"/>
    </source>
</evidence>
<accession>A0A7C8I5H1</accession>
<name>A0A7C8I5H1_9PLEO</name>
<gene>
    <name evidence="1" type="ORF">BDV95DRAFT_86800</name>
</gene>
<dbReference type="Proteomes" id="UP000481861">
    <property type="component" value="Unassembled WGS sequence"/>
</dbReference>
<protein>
    <submittedName>
        <fullName evidence="1">Uncharacterized protein</fullName>
    </submittedName>
</protein>
<evidence type="ECO:0000313" key="2">
    <source>
        <dbReference type="Proteomes" id="UP000481861"/>
    </source>
</evidence>
<organism evidence="1 2">
    <name type="scientific">Massariosphaeria phaeospora</name>
    <dbReference type="NCBI Taxonomy" id="100035"/>
    <lineage>
        <taxon>Eukaryota</taxon>
        <taxon>Fungi</taxon>
        <taxon>Dikarya</taxon>
        <taxon>Ascomycota</taxon>
        <taxon>Pezizomycotina</taxon>
        <taxon>Dothideomycetes</taxon>
        <taxon>Pleosporomycetidae</taxon>
        <taxon>Pleosporales</taxon>
        <taxon>Pleosporales incertae sedis</taxon>
        <taxon>Massariosphaeria</taxon>
    </lineage>
</organism>
<proteinExistence type="predicted"/>
<dbReference type="AlphaFoldDB" id="A0A7C8I5H1"/>
<keyword evidence="2" id="KW-1185">Reference proteome</keyword>
<dbReference type="EMBL" id="JAADJZ010000015">
    <property type="protein sequence ID" value="KAF2869786.1"/>
    <property type="molecule type" value="Genomic_DNA"/>
</dbReference>
<sequence>MMVAADGALARWVEAYCQKVTDLQLQRGRVWLSRPRSPLLCSGHWPDEVRCQSLPRAQAMVDWESES</sequence>
<reference evidence="1 2" key="1">
    <citation type="submission" date="2020-01" db="EMBL/GenBank/DDBJ databases">
        <authorList>
            <consortium name="DOE Joint Genome Institute"/>
            <person name="Haridas S."/>
            <person name="Albert R."/>
            <person name="Binder M."/>
            <person name="Bloem J."/>
            <person name="Labutti K."/>
            <person name="Salamov A."/>
            <person name="Andreopoulos B."/>
            <person name="Baker S.E."/>
            <person name="Barry K."/>
            <person name="Bills G."/>
            <person name="Bluhm B.H."/>
            <person name="Cannon C."/>
            <person name="Castanera R."/>
            <person name="Culley D.E."/>
            <person name="Daum C."/>
            <person name="Ezra D."/>
            <person name="Gonzalez J.B."/>
            <person name="Henrissat B."/>
            <person name="Kuo A."/>
            <person name="Liang C."/>
            <person name="Lipzen A."/>
            <person name="Lutzoni F."/>
            <person name="Magnuson J."/>
            <person name="Mondo S."/>
            <person name="Nolan M."/>
            <person name="Ohm R."/>
            <person name="Pangilinan J."/>
            <person name="Park H.-J.H."/>
            <person name="Ramirez L."/>
            <person name="Alfaro M."/>
            <person name="Sun H."/>
            <person name="Tritt A."/>
            <person name="Yoshinaga Y."/>
            <person name="Zwiers L.-H.L."/>
            <person name="Turgeon B.G."/>
            <person name="Goodwin S.B."/>
            <person name="Spatafora J.W."/>
            <person name="Crous P.W."/>
            <person name="Grigoriev I.V."/>
        </authorList>
    </citation>
    <scope>NUCLEOTIDE SEQUENCE [LARGE SCALE GENOMIC DNA]</scope>
    <source>
        <strain evidence="1 2">CBS 611.86</strain>
    </source>
</reference>
<comment type="caution">
    <text evidence="1">The sequence shown here is derived from an EMBL/GenBank/DDBJ whole genome shotgun (WGS) entry which is preliminary data.</text>
</comment>